<dbReference type="PANTHER" id="PTHR30329">
    <property type="entry name" value="STATOR ELEMENT OF FLAGELLAR MOTOR COMPLEX"/>
    <property type="match status" value="1"/>
</dbReference>
<keyword evidence="8" id="KW-1185">Reference proteome</keyword>
<evidence type="ECO:0000256" key="4">
    <source>
        <dbReference type="PROSITE-ProRule" id="PRU00473"/>
    </source>
</evidence>
<evidence type="ECO:0000256" key="1">
    <source>
        <dbReference type="ARBA" id="ARBA00004442"/>
    </source>
</evidence>
<dbReference type="InterPro" id="IPR036737">
    <property type="entry name" value="OmpA-like_sf"/>
</dbReference>
<dbReference type="PANTHER" id="PTHR30329:SF21">
    <property type="entry name" value="LIPOPROTEIN YIAD-RELATED"/>
    <property type="match status" value="1"/>
</dbReference>
<evidence type="ECO:0000256" key="2">
    <source>
        <dbReference type="ARBA" id="ARBA00023136"/>
    </source>
</evidence>
<organism evidence="7 8">
    <name type="scientific">Caulobacter mirabilis</name>
    <dbReference type="NCBI Taxonomy" id="69666"/>
    <lineage>
        <taxon>Bacteria</taxon>
        <taxon>Pseudomonadati</taxon>
        <taxon>Pseudomonadota</taxon>
        <taxon>Alphaproteobacteria</taxon>
        <taxon>Caulobacterales</taxon>
        <taxon>Caulobacteraceae</taxon>
        <taxon>Caulobacter</taxon>
    </lineage>
</organism>
<evidence type="ECO:0000313" key="7">
    <source>
        <dbReference type="EMBL" id="ATQ41456.1"/>
    </source>
</evidence>
<accession>A0A2D2ATY2</accession>
<proteinExistence type="predicted"/>
<dbReference type="InterPro" id="IPR050330">
    <property type="entry name" value="Bact_OuterMem_StrucFunc"/>
</dbReference>
<evidence type="ECO:0000313" key="8">
    <source>
        <dbReference type="Proteomes" id="UP000228945"/>
    </source>
</evidence>
<dbReference type="SUPFAM" id="SSF103088">
    <property type="entry name" value="OmpA-like"/>
    <property type="match status" value="1"/>
</dbReference>
<dbReference type="InterPro" id="IPR006664">
    <property type="entry name" value="OMP_bac"/>
</dbReference>
<dbReference type="KEGG" id="cmb:CSW64_03000"/>
<reference evidence="7 8" key="1">
    <citation type="submission" date="2017-10" db="EMBL/GenBank/DDBJ databases">
        <title>Genome sequence of Caulobacter mirabilis FWC38.</title>
        <authorList>
            <person name="Fiebig A."/>
            <person name="Crosson S."/>
        </authorList>
    </citation>
    <scope>NUCLEOTIDE SEQUENCE [LARGE SCALE GENOMIC DNA]</scope>
    <source>
        <strain evidence="7 8">FWC 38</strain>
    </source>
</reference>
<dbReference type="InterPro" id="IPR006665">
    <property type="entry name" value="OmpA-like"/>
</dbReference>
<feature type="chain" id="PRO_5013964785" description="OmpA-like domain-containing protein" evidence="5">
    <location>
        <begin position="24"/>
        <end position="163"/>
    </location>
</feature>
<dbReference type="PRINTS" id="PR01021">
    <property type="entry name" value="OMPADOMAIN"/>
</dbReference>
<keyword evidence="3" id="KW-0998">Cell outer membrane</keyword>
<sequence>MAHAGLMLIAVLALPASSAAGQASPPPPRYEAFDPVFYFRSGGVEIDPPNEEAWRKIESAMSRDAPDWVEVTAHTDSAGTPEENMQLSARRGQAVARRLAAIGVRPAAIRIVACGEHHLVVGTGDGVAEPLNRRATVDWGRGKRELWTDPSCRALGAGTNGRD</sequence>
<evidence type="ECO:0000256" key="3">
    <source>
        <dbReference type="ARBA" id="ARBA00023237"/>
    </source>
</evidence>
<keyword evidence="5" id="KW-0732">Signal</keyword>
<comment type="subcellular location">
    <subcellularLocation>
        <location evidence="1">Cell outer membrane</location>
    </subcellularLocation>
</comment>
<dbReference type="RefSeq" id="WP_099620712.1">
    <property type="nucleotide sequence ID" value="NZ_CP024201.1"/>
</dbReference>
<dbReference type="GO" id="GO:0009279">
    <property type="term" value="C:cell outer membrane"/>
    <property type="evidence" value="ECO:0007669"/>
    <property type="project" value="UniProtKB-SubCell"/>
</dbReference>
<evidence type="ECO:0000256" key="5">
    <source>
        <dbReference type="SAM" id="SignalP"/>
    </source>
</evidence>
<dbReference type="OrthoDB" id="189250at2"/>
<keyword evidence="2 4" id="KW-0472">Membrane</keyword>
<dbReference type="Proteomes" id="UP000228945">
    <property type="component" value="Chromosome"/>
</dbReference>
<dbReference type="Pfam" id="PF00691">
    <property type="entry name" value="OmpA"/>
    <property type="match status" value="1"/>
</dbReference>
<evidence type="ECO:0000259" key="6">
    <source>
        <dbReference type="PROSITE" id="PS51123"/>
    </source>
</evidence>
<feature type="signal peptide" evidence="5">
    <location>
        <begin position="1"/>
        <end position="23"/>
    </location>
</feature>
<dbReference type="PROSITE" id="PS51123">
    <property type="entry name" value="OMPA_2"/>
    <property type="match status" value="1"/>
</dbReference>
<dbReference type="EMBL" id="CP024201">
    <property type="protein sequence ID" value="ATQ41456.1"/>
    <property type="molecule type" value="Genomic_DNA"/>
</dbReference>
<feature type="domain" description="OmpA-like" evidence="6">
    <location>
        <begin position="26"/>
        <end position="143"/>
    </location>
</feature>
<protein>
    <recommendedName>
        <fullName evidence="6">OmpA-like domain-containing protein</fullName>
    </recommendedName>
</protein>
<gene>
    <name evidence="7" type="ORF">CSW64_03000</name>
</gene>
<dbReference type="Gene3D" id="3.30.1330.60">
    <property type="entry name" value="OmpA-like domain"/>
    <property type="match status" value="1"/>
</dbReference>
<name>A0A2D2ATY2_9CAUL</name>
<dbReference type="CDD" id="cd07185">
    <property type="entry name" value="OmpA_C-like"/>
    <property type="match status" value="1"/>
</dbReference>
<dbReference type="AlphaFoldDB" id="A0A2D2ATY2"/>